<keyword evidence="9" id="KW-1185">Reference proteome</keyword>
<dbReference type="InterPro" id="IPR036179">
    <property type="entry name" value="Ig-like_dom_sf"/>
</dbReference>
<evidence type="ECO:0000256" key="4">
    <source>
        <dbReference type="SAM" id="MobiDB-lite"/>
    </source>
</evidence>
<evidence type="ECO:0000313" key="8">
    <source>
        <dbReference type="Ensembl" id="ENSELUP00000035275.2"/>
    </source>
</evidence>
<evidence type="ECO:0000256" key="1">
    <source>
        <dbReference type="ARBA" id="ARBA00004370"/>
    </source>
</evidence>
<feature type="chain" id="PRO_5028025656" description="Immunoglobulin domain-containing protein" evidence="6">
    <location>
        <begin position="37"/>
        <end position="316"/>
    </location>
</feature>
<dbReference type="PANTHER" id="PTHR11860">
    <property type="entry name" value="POLYMERIC-IMMUNOGLOBULIN RECEPTOR"/>
    <property type="match status" value="1"/>
</dbReference>
<dbReference type="Proteomes" id="UP000265140">
    <property type="component" value="Chromosome 9"/>
</dbReference>
<evidence type="ECO:0000259" key="7">
    <source>
        <dbReference type="SMART" id="SM00409"/>
    </source>
</evidence>
<reference evidence="8" key="4">
    <citation type="submission" date="2025-09" db="UniProtKB">
        <authorList>
            <consortium name="Ensembl"/>
        </authorList>
    </citation>
    <scope>IDENTIFICATION</scope>
</reference>
<dbReference type="RefSeq" id="XP_010900994.2">
    <property type="nucleotide sequence ID" value="XM_010902692.4"/>
</dbReference>
<feature type="signal peptide" evidence="6">
    <location>
        <begin position="1"/>
        <end position="36"/>
    </location>
</feature>
<proteinExistence type="predicted"/>
<dbReference type="InterPro" id="IPR013783">
    <property type="entry name" value="Ig-like_fold"/>
</dbReference>
<evidence type="ECO:0000256" key="6">
    <source>
        <dbReference type="SAM" id="SignalP"/>
    </source>
</evidence>
<dbReference type="Bgee" id="ENSELUG00000001563">
    <property type="expression patterns" value="Expressed in spleen and 12 other cell types or tissues"/>
</dbReference>
<protein>
    <recommendedName>
        <fullName evidence="7">Immunoglobulin domain-containing protein</fullName>
    </recommendedName>
</protein>
<dbReference type="SUPFAM" id="SSF48726">
    <property type="entry name" value="Immunoglobulin"/>
    <property type="match status" value="1"/>
</dbReference>
<dbReference type="GeneTree" id="ENSGT00950000182977"/>
<dbReference type="InterPro" id="IPR003599">
    <property type="entry name" value="Ig_sub"/>
</dbReference>
<evidence type="ECO:0000313" key="9">
    <source>
        <dbReference type="Proteomes" id="UP000265140"/>
    </source>
</evidence>
<keyword evidence="6" id="KW-0732">Signal</keyword>
<feature type="region of interest" description="Disordered" evidence="4">
    <location>
        <begin position="198"/>
        <end position="227"/>
    </location>
</feature>
<organism evidence="8 9">
    <name type="scientific">Esox lucius</name>
    <name type="common">Northern pike</name>
    <dbReference type="NCBI Taxonomy" id="8010"/>
    <lineage>
        <taxon>Eukaryota</taxon>
        <taxon>Metazoa</taxon>
        <taxon>Chordata</taxon>
        <taxon>Craniata</taxon>
        <taxon>Vertebrata</taxon>
        <taxon>Euteleostomi</taxon>
        <taxon>Actinopterygii</taxon>
        <taxon>Neopterygii</taxon>
        <taxon>Teleostei</taxon>
        <taxon>Protacanthopterygii</taxon>
        <taxon>Esociformes</taxon>
        <taxon>Esocidae</taxon>
        <taxon>Esox</taxon>
    </lineage>
</organism>
<comment type="subcellular location">
    <subcellularLocation>
        <location evidence="1">Membrane</location>
    </subcellularLocation>
</comment>
<dbReference type="AlphaFoldDB" id="A0A3P9A282"/>
<dbReference type="STRING" id="8010.ENSELUP00000035275"/>
<dbReference type="Gene3D" id="2.60.40.10">
    <property type="entry name" value="Immunoglobulins"/>
    <property type="match status" value="1"/>
</dbReference>
<keyword evidence="5" id="KW-1133">Transmembrane helix</keyword>
<dbReference type="Ensembl" id="ENSELUT00000038782.3">
    <property type="protein sequence ID" value="ENSELUP00000035275.2"/>
    <property type="gene ID" value="ENSELUG00000001563.3"/>
</dbReference>
<dbReference type="SMART" id="SM00409">
    <property type="entry name" value="IG"/>
    <property type="match status" value="1"/>
</dbReference>
<dbReference type="GeneID" id="105029370"/>
<dbReference type="Pfam" id="PF07686">
    <property type="entry name" value="V-set"/>
    <property type="match status" value="1"/>
</dbReference>
<dbReference type="InterPro" id="IPR050671">
    <property type="entry name" value="CD300_family_receptors"/>
</dbReference>
<keyword evidence="2 5" id="KW-0812">Transmembrane</keyword>
<reference evidence="9" key="1">
    <citation type="journal article" date="2014" name="PLoS ONE">
        <title>The genome and linkage map of the northern pike (Esox lucius): conserved synteny revealed between the salmonid sister group and the Neoteleostei.</title>
        <authorList>
            <person name="Rondeau E.B."/>
            <person name="Minkley D.R."/>
            <person name="Leong J.S."/>
            <person name="Messmer A.M."/>
            <person name="Jantzen J.R."/>
            <person name="von Schalburg K.R."/>
            <person name="Lemon C."/>
            <person name="Bird N.H."/>
            <person name="Koop B.F."/>
        </authorList>
    </citation>
    <scope>NUCLEOTIDE SEQUENCE</scope>
</reference>
<feature type="compositionally biased region" description="Polar residues" evidence="4">
    <location>
        <begin position="199"/>
        <end position="221"/>
    </location>
</feature>
<reference evidence="8" key="2">
    <citation type="submission" date="2020-02" db="EMBL/GenBank/DDBJ databases">
        <title>Esox lucius (northern pike) genome, fEsoLuc1, primary haplotype.</title>
        <authorList>
            <person name="Myers G."/>
            <person name="Karagic N."/>
            <person name="Meyer A."/>
            <person name="Pippel M."/>
            <person name="Reichard M."/>
            <person name="Winkler S."/>
            <person name="Tracey A."/>
            <person name="Sims Y."/>
            <person name="Howe K."/>
            <person name="Rhie A."/>
            <person name="Formenti G."/>
            <person name="Durbin R."/>
            <person name="Fedrigo O."/>
            <person name="Jarvis E.D."/>
        </authorList>
    </citation>
    <scope>NUCLEOTIDE SEQUENCE [LARGE SCALE GENOMIC DNA]</scope>
</reference>
<keyword evidence="3 5" id="KW-0472">Membrane</keyword>
<evidence type="ECO:0000256" key="2">
    <source>
        <dbReference type="ARBA" id="ARBA00022692"/>
    </source>
</evidence>
<feature type="transmembrane region" description="Helical" evidence="5">
    <location>
        <begin position="167"/>
        <end position="190"/>
    </location>
</feature>
<dbReference type="GO" id="GO:0004888">
    <property type="term" value="F:transmembrane signaling receptor activity"/>
    <property type="evidence" value="ECO:0007669"/>
    <property type="project" value="TreeGrafter"/>
</dbReference>
<evidence type="ECO:0000256" key="3">
    <source>
        <dbReference type="ARBA" id="ARBA00023136"/>
    </source>
</evidence>
<accession>A0A3P9A282</accession>
<dbReference type="GO" id="GO:0005886">
    <property type="term" value="C:plasma membrane"/>
    <property type="evidence" value="ECO:0007669"/>
    <property type="project" value="TreeGrafter"/>
</dbReference>
<dbReference type="PANTHER" id="PTHR11860:SF87">
    <property type="entry name" value="CMRF35-LIKE MOLECULE 8"/>
    <property type="match status" value="1"/>
</dbReference>
<evidence type="ECO:0000256" key="5">
    <source>
        <dbReference type="SAM" id="Phobius"/>
    </source>
</evidence>
<dbReference type="InterPro" id="IPR013106">
    <property type="entry name" value="Ig_V-set"/>
</dbReference>
<sequence length="316" mass="35035">MTEDIWGKCELGMKRSMEKVFFSMVAILLALCPAGSEVLTVTGVVGGRVVIKCKHTFASNNDKYFCKDSCTGSDILIQTTDNKNYTEKGRYSIFDFKSGDVTVTIKDLKRPDSGTYWCGVMRVVLDSYQEVYLKVEKAPSTPPDITRTSLRPPVTVSTTTVTMTTDVLVSMGAGLVVVVCLLVLLLLIFLRQRNRSKTHTASDQNKRISSNPIYSTSTNQHSDAHDINSNHATAKNQCQDDIYSNIDSSTEAPDSVSYATVNFPRDPSCLQYDSVSISKDSDVRNQPDSVTYSSVRRQHSNHEMVTYSAIKLKSSQ</sequence>
<name>A0A3P9A282_ESOLU</name>
<dbReference type="KEGG" id="els:105029370"/>
<dbReference type="OMA" id="GHTHSAN"/>
<feature type="domain" description="Immunoglobulin" evidence="7">
    <location>
        <begin position="38"/>
        <end position="136"/>
    </location>
</feature>
<reference evidence="8" key="3">
    <citation type="submission" date="2025-08" db="UniProtKB">
        <authorList>
            <consortium name="Ensembl"/>
        </authorList>
    </citation>
    <scope>IDENTIFICATION</scope>
</reference>
<dbReference type="OrthoDB" id="9805957at2759"/>